<accession>A0A2P6QR47</accession>
<dbReference type="Proteomes" id="UP000238479">
    <property type="component" value="Chromosome 4"/>
</dbReference>
<keyword evidence="2" id="KW-1185">Reference proteome</keyword>
<proteinExistence type="predicted"/>
<evidence type="ECO:0000313" key="2">
    <source>
        <dbReference type="Proteomes" id="UP000238479"/>
    </source>
</evidence>
<gene>
    <name evidence="1" type="ORF">RchiOBHm_Chr4g0393981</name>
</gene>
<comment type="caution">
    <text evidence="1">The sequence shown here is derived from an EMBL/GenBank/DDBJ whole genome shotgun (WGS) entry which is preliminary data.</text>
</comment>
<dbReference type="Gramene" id="PRQ36651">
    <property type="protein sequence ID" value="PRQ36651"/>
    <property type="gene ID" value="RchiOBHm_Chr4g0393981"/>
</dbReference>
<evidence type="ECO:0000313" key="1">
    <source>
        <dbReference type="EMBL" id="PRQ36651.1"/>
    </source>
</evidence>
<name>A0A2P6QR47_ROSCH</name>
<sequence>MEYDQWDLGAPPFSQLLVWGWGIPNTFLLGIGAGMEVENDPRDGDGIVILIPNPPHCHP</sequence>
<reference evidence="1 2" key="1">
    <citation type="journal article" date="2018" name="Nat. Genet.">
        <title>The Rosa genome provides new insights in the design of modern roses.</title>
        <authorList>
            <person name="Bendahmane M."/>
        </authorList>
    </citation>
    <scope>NUCLEOTIDE SEQUENCE [LARGE SCALE GENOMIC DNA]</scope>
    <source>
        <strain evidence="2">cv. Old Blush</strain>
    </source>
</reference>
<organism evidence="1 2">
    <name type="scientific">Rosa chinensis</name>
    <name type="common">China rose</name>
    <dbReference type="NCBI Taxonomy" id="74649"/>
    <lineage>
        <taxon>Eukaryota</taxon>
        <taxon>Viridiplantae</taxon>
        <taxon>Streptophyta</taxon>
        <taxon>Embryophyta</taxon>
        <taxon>Tracheophyta</taxon>
        <taxon>Spermatophyta</taxon>
        <taxon>Magnoliopsida</taxon>
        <taxon>eudicotyledons</taxon>
        <taxon>Gunneridae</taxon>
        <taxon>Pentapetalae</taxon>
        <taxon>rosids</taxon>
        <taxon>fabids</taxon>
        <taxon>Rosales</taxon>
        <taxon>Rosaceae</taxon>
        <taxon>Rosoideae</taxon>
        <taxon>Rosoideae incertae sedis</taxon>
        <taxon>Rosa</taxon>
    </lineage>
</organism>
<dbReference type="EMBL" id="PDCK01000042">
    <property type="protein sequence ID" value="PRQ36651.1"/>
    <property type="molecule type" value="Genomic_DNA"/>
</dbReference>
<protein>
    <submittedName>
        <fullName evidence="1">Uncharacterized protein</fullName>
    </submittedName>
</protein>
<dbReference type="AlphaFoldDB" id="A0A2P6QR47"/>